<protein>
    <submittedName>
        <fullName evidence="1">Uncharacterized protein</fullName>
    </submittedName>
</protein>
<reference evidence="1" key="1">
    <citation type="submission" date="2018-02" db="EMBL/GenBank/DDBJ databases">
        <title>Rhizophora mucronata_Transcriptome.</title>
        <authorList>
            <person name="Meera S.P."/>
            <person name="Sreeshan A."/>
            <person name="Augustine A."/>
        </authorList>
    </citation>
    <scope>NUCLEOTIDE SEQUENCE</scope>
    <source>
        <tissue evidence="1">Leaf</tissue>
    </source>
</reference>
<dbReference type="EMBL" id="GGEC01041012">
    <property type="protein sequence ID" value="MBX21496.1"/>
    <property type="molecule type" value="Transcribed_RNA"/>
</dbReference>
<sequence>MSKGRAKNHSLPRSSCSLS</sequence>
<dbReference type="AlphaFoldDB" id="A0A2P2LU37"/>
<proteinExistence type="predicted"/>
<organism evidence="1">
    <name type="scientific">Rhizophora mucronata</name>
    <name type="common">Asiatic mangrove</name>
    <dbReference type="NCBI Taxonomy" id="61149"/>
    <lineage>
        <taxon>Eukaryota</taxon>
        <taxon>Viridiplantae</taxon>
        <taxon>Streptophyta</taxon>
        <taxon>Embryophyta</taxon>
        <taxon>Tracheophyta</taxon>
        <taxon>Spermatophyta</taxon>
        <taxon>Magnoliopsida</taxon>
        <taxon>eudicotyledons</taxon>
        <taxon>Gunneridae</taxon>
        <taxon>Pentapetalae</taxon>
        <taxon>rosids</taxon>
        <taxon>fabids</taxon>
        <taxon>Malpighiales</taxon>
        <taxon>Rhizophoraceae</taxon>
        <taxon>Rhizophora</taxon>
    </lineage>
</organism>
<evidence type="ECO:0000313" key="1">
    <source>
        <dbReference type="EMBL" id="MBX21496.1"/>
    </source>
</evidence>
<name>A0A2P2LU37_RHIMU</name>
<accession>A0A2P2LU37</accession>